<dbReference type="PANTHER" id="PTHR47989">
    <property type="entry name" value="OS01G0750732 PROTEIN"/>
    <property type="match status" value="1"/>
</dbReference>
<dbReference type="InterPro" id="IPR000488">
    <property type="entry name" value="Death_dom"/>
</dbReference>
<protein>
    <recommendedName>
        <fullName evidence="2">non-specific serine/threonine protein kinase</fullName>
        <ecNumber evidence="2">2.7.11.1</ecNumber>
    </recommendedName>
</protein>
<evidence type="ECO:0000256" key="7">
    <source>
        <dbReference type="ARBA" id="ARBA00022840"/>
    </source>
</evidence>
<dbReference type="Gene3D" id="1.10.533.10">
    <property type="entry name" value="Death Domain, Fas"/>
    <property type="match status" value="1"/>
</dbReference>
<keyword evidence="6" id="KW-0418">Kinase</keyword>
<evidence type="ECO:0000313" key="16">
    <source>
        <dbReference type="Proteomes" id="UP001152759"/>
    </source>
</evidence>
<evidence type="ECO:0000256" key="8">
    <source>
        <dbReference type="ARBA" id="ARBA00047899"/>
    </source>
</evidence>
<gene>
    <name evidence="15" type="ORF">BEMITA_LOCUS3034</name>
</gene>
<sequence>MPTADMELRHLPPQNRTELISILEVRDSWRSLIEIIPQEGAETPKFTAEHVRLIENASLVQKRSCSEILLEEWGTMGRKRPDLELLLKLLTKAELLRAADYIASVIGLNPAARPTDGPAAPVCVSSEMRVIAHDNSSVGPRPETSTESDSSHSEQTVIERKPEFNDCNTNPTAHLQETEAVGCSLSPAESDLLVLKFRELEKATDNFSEANKLGEGAFGAVYACALGEKKAAVKKFNEQEDVDLQALFLNEIQSLKRYRHKNLLPLLGYSCDVQLCLVYEFMPNGCLQEKIALKDEGKILGTDERLQIAVGTAEGINYLHTAFDKPLIHRDVKSANILLDAQLIPKLGDFGLVRSISSGTSNQTTTAIGTSAYMAPEAFRGDISIKMDTYSFGVVLLELLSGLPPYDEDRDGCDLITHLQDLEVEEILDKAVKWEPERASALYELALSCLENKKAARPNMAQVLDRLKKIS</sequence>
<dbReference type="InterPro" id="IPR000719">
    <property type="entry name" value="Prot_kinase_dom"/>
</dbReference>
<reference evidence="15" key="1">
    <citation type="submission" date="2021-12" db="EMBL/GenBank/DDBJ databases">
        <authorList>
            <person name="King R."/>
        </authorList>
    </citation>
    <scope>NUCLEOTIDE SEQUENCE</scope>
</reference>
<feature type="binding site" evidence="10">
    <location>
        <position position="235"/>
    </location>
    <ligand>
        <name>ATP</name>
        <dbReference type="ChEBI" id="CHEBI:30616"/>
    </ligand>
</feature>
<evidence type="ECO:0000256" key="10">
    <source>
        <dbReference type="PROSITE-ProRule" id="PRU10141"/>
    </source>
</evidence>
<dbReference type="SMART" id="SM00220">
    <property type="entry name" value="S_TKc"/>
    <property type="match status" value="1"/>
</dbReference>
<evidence type="ECO:0000256" key="2">
    <source>
        <dbReference type="ARBA" id="ARBA00012513"/>
    </source>
</evidence>
<dbReference type="InterPro" id="IPR011009">
    <property type="entry name" value="Kinase-like_dom_sf"/>
</dbReference>
<dbReference type="SUPFAM" id="SSF47986">
    <property type="entry name" value="DEATH domain"/>
    <property type="match status" value="1"/>
</dbReference>
<feature type="domain" description="Protein kinase" evidence="13">
    <location>
        <begin position="207"/>
        <end position="471"/>
    </location>
</feature>
<evidence type="ECO:0000256" key="1">
    <source>
        <dbReference type="ARBA" id="ARBA00008718"/>
    </source>
</evidence>
<dbReference type="PANTHER" id="PTHR47989:SF47">
    <property type="entry name" value="SERINE_THREONINE-PROTEIN KINASE PBL28-RELATED"/>
    <property type="match status" value="1"/>
</dbReference>
<evidence type="ECO:0000256" key="12">
    <source>
        <dbReference type="SAM" id="MobiDB-lite"/>
    </source>
</evidence>
<dbReference type="EC" id="2.7.11.1" evidence="2"/>
<organism evidence="15 16">
    <name type="scientific">Bemisia tabaci</name>
    <name type="common">Sweetpotato whitefly</name>
    <name type="synonym">Aleurodes tabaci</name>
    <dbReference type="NCBI Taxonomy" id="7038"/>
    <lineage>
        <taxon>Eukaryota</taxon>
        <taxon>Metazoa</taxon>
        <taxon>Ecdysozoa</taxon>
        <taxon>Arthropoda</taxon>
        <taxon>Hexapoda</taxon>
        <taxon>Insecta</taxon>
        <taxon>Pterygota</taxon>
        <taxon>Neoptera</taxon>
        <taxon>Paraneoptera</taxon>
        <taxon>Hemiptera</taxon>
        <taxon>Sternorrhyncha</taxon>
        <taxon>Aleyrodoidea</taxon>
        <taxon>Aleyrodidae</taxon>
        <taxon>Aleyrodinae</taxon>
        <taxon>Bemisia</taxon>
    </lineage>
</organism>
<name>A0A9P0A469_BEMTA</name>
<dbReference type="InterPro" id="IPR011029">
    <property type="entry name" value="DEATH-like_dom_sf"/>
</dbReference>
<dbReference type="InterPro" id="IPR029397">
    <property type="entry name" value="Tube_Death"/>
</dbReference>
<dbReference type="Gene3D" id="3.30.200.20">
    <property type="entry name" value="Phosphorylase Kinase, domain 1"/>
    <property type="match status" value="1"/>
</dbReference>
<dbReference type="EMBL" id="OU963871">
    <property type="protein sequence ID" value="CAH0383596.1"/>
    <property type="molecule type" value="Genomic_DNA"/>
</dbReference>
<feature type="domain" description="Death" evidence="14">
    <location>
        <begin position="28"/>
        <end position="106"/>
    </location>
</feature>
<keyword evidence="16" id="KW-1185">Reference proteome</keyword>
<evidence type="ECO:0000256" key="11">
    <source>
        <dbReference type="RuleBase" id="RU000304"/>
    </source>
</evidence>
<evidence type="ECO:0000259" key="13">
    <source>
        <dbReference type="PROSITE" id="PS50011"/>
    </source>
</evidence>
<dbReference type="PROSITE" id="PS00108">
    <property type="entry name" value="PROTEIN_KINASE_ST"/>
    <property type="match status" value="1"/>
</dbReference>
<comment type="similarity">
    <text evidence="1">Belongs to the protein kinase superfamily. TKL Ser/Thr protein kinase family. Pelle subfamily.</text>
</comment>
<evidence type="ECO:0000256" key="4">
    <source>
        <dbReference type="ARBA" id="ARBA00022679"/>
    </source>
</evidence>
<dbReference type="AlphaFoldDB" id="A0A9P0A469"/>
<dbReference type="GO" id="GO:0045087">
    <property type="term" value="P:innate immune response"/>
    <property type="evidence" value="ECO:0007669"/>
    <property type="project" value="UniProtKB-ARBA"/>
</dbReference>
<dbReference type="PROSITE" id="PS50011">
    <property type="entry name" value="PROTEIN_KINASE_DOM"/>
    <property type="match status" value="1"/>
</dbReference>
<evidence type="ECO:0000256" key="5">
    <source>
        <dbReference type="ARBA" id="ARBA00022741"/>
    </source>
</evidence>
<dbReference type="GO" id="GO:0007165">
    <property type="term" value="P:signal transduction"/>
    <property type="evidence" value="ECO:0007669"/>
    <property type="project" value="InterPro"/>
</dbReference>
<comment type="catalytic activity">
    <reaction evidence="8">
        <text>L-threonyl-[protein] + ATP = O-phospho-L-threonyl-[protein] + ADP + H(+)</text>
        <dbReference type="Rhea" id="RHEA:46608"/>
        <dbReference type="Rhea" id="RHEA-COMP:11060"/>
        <dbReference type="Rhea" id="RHEA-COMP:11605"/>
        <dbReference type="ChEBI" id="CHEBI:15378"/>
        <dbReference type="ChEBI" id="CHEBI:30013"/>
        <dbReference type="ChEBI" id="CHEBI:30616"/>
        <dbReference type="ChEBI" id="CHEBI:61977"/>
        <dbReference type="ChEBI" id="CHEBI:456216"/>
        <dbReference type="EC" id="2.7.11.1"/>
    </reaction>
</comment>
<dbReference type="Pfam" id="PF14786">
    <property type="entry name" value="Death_2"/>
    <property type="match status" value="1"/>
</dbReference>
<evidence type="ECO:0000259" key="14">
    <source>
        <dbReference type="PROSITE" id="PS50017"/>
    </source>
</evidence>
<dbReference type="PROSITE" id="PS00107">
    <property type="entry name" value="PROTEIN_KINASE_ATP"/>
    <property type="match status" value="1"/>
</dbReference>
<accession>A0A9P0A469</accession>
<dbReference type="FunFam" id="1.10.510.10:FF:000754">
    <property type="entry name" value="Interleukin-1 receptor-associated kinase"/>
    <property type="match status" value="1"/>
</dbReference>
<feature type="compositionally biased region" description="Basic and acidic residues" evidence="12">
    <location>
        <begin position="149"/>
        <end position="164"/>
    </location>
</feature>
<comment type="catalytic activity">
    <reaction evidence="9">
        <text>L-seryl-[protein] + ATP = O-phospho-L-seryl-[protein] + ADP + H(+)</text>
        <dbReference type="Rhea" id="RHEA:17989"/>
        <dbReference type="Rhea" id="RHEA-COMP:9863"/>
        <dbReference type="Rhea" id="RHEA-COMP:11604"/>
        <dbReference type="ChEBI" id="CHEBI:15378"/>
        <dbReference type="ChEBI" id="CHEBI:29999"/>
        <dbReference type="ChEBI" id="CHEBI:30616"/>
        <dbReference type="ChEBI" id="CHEBI:83421"/>
        <dbReference type="ChEBI" id="CHEBI:456216"/>
        <dbReference type="EC" id="2.7.11.1"/>
    </reaction>
</comment>
<dbReference type="Pfam" id="PF00069">
    <property type="entry name" value="Pkinase"/>
    <property type="match status" value="1"/>
</dbReference>
<evidence type="ECO:0000256" key="9">
    <source>
        <dbReference type="ARBA" id="ARBA00048679"/>
    </source>
</evidence>
<evidence type="ECO:0000313" key="15">
    <source>
        <dbReference type="EMBL" id="CAH0383596.1"/>
    </source>
</evidence>
<dbReference type="SUPFAM" id="SSF56112">
    <property type="entry name" value="Protein kinase-like (PK-like)"/>
    <property type="match status" value="1"/>
</dbReference>
<evidence type="ECO:0000256" key="3">
    <source>
        <dbReference type="ARBA" id="ARBA00022527"/>
    </source>
</evidence>
<dbReference type="InterPro" id="IPR017441">
    <property type="entry name" value="Protein_kinase_ATP_BS"/>
</dbReference>
<dbReference type="GO" id="GO:0004674">
    <property type="term" value="F:protein serine/threonine kinase activity"/>
    <property type="evidence" value="ECO:0007669"/>
    <property type="project" value="UniProtKB-KW"/>
</dbReference>
<keyword evidence="4" id="KW-0808">Transferase</keyword>
<feature type="region of interest" description="Disordered" evidence="12">
    <location>
        <begin position="133"/>
        <end position="171"/>
    </location>
</feature>
<dbReference type="Proteomes" id="UP001152759">
    <property type="component" value="Chromosome 10"/>
</dbReference>
<keyword evidence="7 10" id="KW-0067">ATP-binding</keyword>
<dbReference type="PROSITE" id="PS50017">
    <property type="entry name" value="DEATH_DOMAIN"/>
    <property type="match status" value="1"/>
</dbReference>
<dbReference type="GO" id="GO:0005524">
    <property type="term" value="F:ATP binding"/>
    <property type="evidence" value="ECO:0007669"/>
    <property type="project" value="UniProtKB-UniRule"/>
</dbReference>
<keyword evidence="5 10" id="KW-0547">Nucleotide-binding</keyword>
<dbReference type="Gene3D" id="1.10.510.10">
    <property type="entry name" value="Transferase(Phosphotransferase) domain 1"/>
    <property type="match status" value="1"/>
</dbReference>
<dbReference type="InterPro" id="IPR008271">
    <property type="entry name" value="Ser/Thr_kinase_AS"/>
</dbReference>
<proteinExistence type="inferred from homology"/>
<keyword evidence="3 11" id="KW-0723">Serine/threonine-protein kinase</keyword>
<evidence type="ECO:0000256" key="6">
    <source>
        <dbReference type="ARBA" id="ARBA00022777"/>
    </source>
</evidence>